<dbReference type="Gramene" id="KZM97320">
    <property type="protein sequence ID" value="KZM97320"/>
    <property type="gene ID" value="DCAR_015318"/>
</dbReference>
<reference evidence="2" key="2">
    <citation type="submission" date="2022-03" db="EMBL/GenBank/DDBJ databases">
        <title>Draft title - Genomic analysis of global carrot germplasm unveils the trajectory of domestication and the origin of high carotenoid orange carrot.</title>
        <authorList>
            <person name="Iorizzo M."/>
            <person name="Ellison S."/>
            <person name="Senalik D."/>
            <person name="Macko-Podgorni A."/>
            <person name="Grzebelus D."/>
            <person name="Bostan H."/>
            <person name="Rolling W."/>
            <person name="Curaba J."/>
            <person name="Simon P."/>
        </authorList>
    </citation>
    <scope>NUCLEOTIDE SEQUENCE</scope>
    <source>
        <tissue evidence="2">Leaf</tissue>
    </source>
</reference>
<dbReference type="EMBL" id="CP093346">
    <property type="protein sequence ID" value="WOG96137.1"/>
    <property type="molecule type" value="Genomic_DNA"/>
</dbReference>
<dbReference type="Proteomes" id="UP000077755">
    <property type="component" value="Chromosome 4"/>
</dbReference>
<proteinExistence type="predicted"/>
<sequence>MCAAPLGCPRECQMDARRDVEQRLFTEVLRTTAVPRRHNRESWLSIDLWIDVTDALMPKLVDGLPSAI</sequence>
<reference evidence="1" key="1">
    <citation type="journal article" date="2016" name="Nat. Genet.">
        <title>A high-quality carrot genome assembly provides new insights into carotenoid accumulation and asterid genome evolution.</title>
        <authorList>
            <person name="Iorizzo M."/>
            <person name="Ellison S."/>
            <person name="Senalik D."/>
            <person name="Zeng P."/>
            <person name="Satapoomin P."/>
            <person name="Huang J."/>
            <person name="Bowman M."/>
            <person name="Iovene M."/>
            <person name="Sanseverino W."/>
            <person name="Cavagnaro P."/>
            <person name="Yildiz M."/>
            <person name="Macko-Podgorni A."/>
            <person name="Moranska E."/>
            <person name="Grzebelus E."/>
            <person name="Grzebelus D."/>
            <person name="Ashrafi H."/>
            <person name="Zheng Z."/>
            <person name="Cheng S."/>
            <person name="Spooner D."/>
            <person name="Van Deynze A."/>
            <person name="Simon P."/>
        </authorList>
    </citation>
    <scope>NUCLEOTIDE SEQUENCE [LARGE SCALE GENOMIC DNA]</scope>
    <source>
        <tissue evidence="1">Leaf</tissue>
    </source>
</reference>
<dbReference type="AlphaFoldDB" id="A0A162A952"/>
<evidence type="ECO:0000313" key="3">
    <source>
        <dbReference type="Proteomes" id="UP000077755"/>
    </source>
</evidence>
<accession>A0A162A952</accession>
<protein>
    <submittedName>
        <fullName evidence="1">Uncharacterized protein</fullName>
    </submittedName>
</protein>
<evidence type="ECO:0000313" key="2">
    <source>
        <dbReference type="EMBL" id="WOG96137.1"/>
    </source>
</evidence>
<organism evidence="1">
    <name type="scientific">Daucus carota subsp. sativus</name>
    <name type="common">Carrot</name>
    <dbReference type="NCBI Taxonomy" id="79200"/>
    <lineage>
        <taxon>Eukaryota</taxon>
        <taxon>Viridiplantae</taxon>
        <taxon>Streptophyta</taxon>
        <taxon>Embryophyta</taxon>
        <taxon>Tracheophyta</taxon>
        <taxon>Spermatophyta</taxon>
        <taxon>Magnoliopsida</taxon>
        <taxon>eudicotyledons</taxon>
        <taxon>Gunneridae</taxon>
        <taxon>Pentapetalae</taxon>
        <taxon>asterids</taxon>
        <taxon>campanulids</taxon>
        <taxon>Apiales</taxon>
        <taxon>Apiaceae</taxon>
        <taxon>Apioideae</taxon>
        <taxon>Scandiceae</taxon>
        <taxon>Daucinae</taxon>
        <taxon>Daucus</taxon>
        <taxon>Daucus sect. Daucus</taxon>
    </lineage>
</organism>
<keyword evidence="3" id="KW-1185">Reference proteome</keyword>
<dbReference type="EMBL" id="LNRQ01000004">
    <property type="protein sequence ID" value="KZM97320.1"/>
    <property type="molecule type" value="Genomic_DNA"/>
</dbReference>
<evidence type="ECO:0000313" key="1">
    <source>
        <dbReference type="EMBL" id="KZM97320.1"/>
    </source>
</evidence>
<name>A0A162A952_DAUCS</name>
<gene>
    <name evidence="1" type="ORF">DCAR_015318</name>
    <name evidence="2" type="ORF">DCAR_0415468</name>
</gene>